<keyword evidence="1" id="KW-1133">Transmembrane helix</keyword>
<feature type="transmembrane region" description="Helical" evidence="1">
    <location>
        <begin position="66"/>
        <end position="84"/>
    </location>
</feature>
<dbReference type="EMBL" id="FOWZ01000001">
    <property type="protein sequence ID" value="SFO88451.1"/>
    <property type="molecule type" value="Genomic_DNA"/>
</dbReference>
<sequence>MLLVVLFVLGVANFAVHRAVLDSGHPMLDALPGFYRSAGGRMSLGFEFLVLLAAMLLAGNGWPGAVTAYGVYSVLNLGTAWLVLSGRI</sequence>
<evidence type="ECO:0000313" key="3">
    <source>
        <dbReference type="Proteomes" id="UP000199331"/>
    </source>
</evidence>
<dbReference type="STRING" id="604088.SAMN04488060_0523"/>
<accession>A0A1I5KVJ0</accession>
<name>A0A1I5KVJ0_9SPHN</name>
<reference evidence="3" key="1">
    <citation type="submission" date="2016-10" db="EMBL/GenBank/DDBJ databases">
        <authorList>
            <person name="Varghese N."/>
            <person name="Submissions S."/>
        </authorList>
    </citation>
    <scope>NUCLEOTIDE SEQUENCE [LARGE SCALE GENOMIC DNA]</scope>
    <source>
        <strain evidence="3">CGMCC 1.7715</strain>
    </source>
</reference>
<evidence type="ECO:0000256" key="1">
    <source>
        <dbReference type="SAM" id="Phobius"/>
    </source>
</evidence>
<gene>
    <name evidence="2" type="ORF">SAMN04488060_0523</name>
</gene>
<dbReference type="Proteomes" id="UP000199331">
    <property type="component" value="Unassembled WGS sequence"/>
</dbReference>
<dbReference type="OrthoDB" id="7391761at2"/>
<evidence type="ECO:0000313" key="2">
    <source>
        <dbReference type="EMBL" id="SFO88451.1"/>
    </source>
</evidence>
<protein>
    <recommendedName>
        <fullName evidence="4">DoxX-like family protein</fullName>
    </recommendedName>
</protein>
<keyword evidence="1" id="KW-0812">Transmembrane</keyword>
<keyword evidence="1" id="KW-0472">Membrane</keyword>
<keyword evidence="3" id="KW-1185">Reference proteome</keyword>
<dbReference type="AlphaFoldDB" id="A0A1I5KVJ0"/>
<proteinExistence type="predicted"/>
<organism evidence="2 3">
    <name type="scientific">Qipengyuania nanhaisediminis</name>
    <dbReference type="NCBI Taxonomy" id="604088"/>
    <lineage>
        <taxon>Bacteria</taxon>
        <taxon>Pseudomonadati</taxon>
        <taxon>Pseudomonadota</taxon>
        <taxon>Alphaproteobacteria</taxon>
        <taxon>Sphingomonadales</taxon>
        <taxon>Erythrobacteraceae</taxon>
        <taxon>Qipengyuania</taxon>
    </lineage>
</organism>
<evidence type="ECO:0008006" key="4">
    <source>
        <dbReference type="Google" id="ProtNLM"/>
    </source>
</evidence>